<dbReference type="InterPro" id="IPR005814">
    <property type="entry name" value="Aminotrans_3"/>
</dbReference>
<evidence type="ECO:0000256" key="13">
    <source>
        <dbReference type="SAM" id="Phobius"/>
    </source>
</evidence>
<dbReference type="EC" id="2.6.1.11" evidence="5"/>
<dbReference type="Proteomes" id="UP001168146">
    <property type="component" value="Unassembled WGS sequence"/>
</dbReference>
<evidence type="ECO:0000256" key="1">
    <source>
        <dbReference type="ARBA" id="ARBA00001933"/>
    </source>
</evidence>
<comment type="subcellular location">
    <subcellularLocation>
        <location evidence="2">Mitochondrion</location>
    </subcellularLocation>
</comment>
<dbReference type="InterPro" id="IPR050103">
    <property type="entry name" value="Class-III_PLP-dep_AT"/>
</dbReference>
<dbReference type="GO" id="GO:0030170">
    <property type="term" value="F:pyridoxal phosphate binding"/>
    <property type="evidence" value="ECO:0007669"/>
    <property type="project" value="InterPro"/>
</dbReference>
<dbReference type="InterPro" id="IPR015421">
    <property type="entry name" value="PyrdxlP-dep_Trfase_major"/>
</dbReference>
<dbReference type="SUPFAM" id="SSF57701">
    <property type="entry name" value="Zn2/Cys6 DNA-binding domain"/>
    <property type="match status" value="1"/>
</dbReference>
<dbReference type="CDD" id="cd00610">
    <property type="entry name" value="OAT_like"/>
    <property type="match status" value="1"/>
</dbReference>
<comment type="pathway">
    <text evidence="3">Amino-acid biosynthesis; L-arginine biosynthesis; N(2)-acetyl-L-ornithine from L-glutamate: step 4/4.</text>
</comment>
<keyword evidence="10" id="KW-0663">Pyridoxal phosphate</keyword>
<dbReference type="Gene3D" id="4.10.240.10">
    <property type="entry name" value="Zn(2)-C6 fungal-type DNA-binding domain"/>
    <property type="match status" value="1"/>
</dbReference>
<evidence type="ECO:0000256" key="10">
    <source>
        <dbReference type="ARBA" id="ARBA00022898"/>
    </source>
</evidence>
<dbReference type="GO" id="GO:0008270">
    <property type="term" value="F:zinc ion binding"/>
    <property type="evidence" value="ECO:0007669"/>
    <property type="project" value="InterPro"/>
</dbReference>
<dbReference type="NCBIfam" id="TIGR00707">
    <property type="entry name" value="argD"/>
    <property type="match status" value="1"/>
</dbReference>
<dbReference type="InterPro" id="IPR015424">
    <property type="entry name" value="PyrdxlP-dep_Trfase"/>
</dbReference>
<proteinExistence type="inferred from homology"/>
<dbReference type="FunFam" id="3.40.640.10:FF:000004">
    <property type="entry name" value="Acetylornithine aminotransferase"/>
    <property type="match status" value="1"/>
</dbReference>
<dbReference type="GO" id="GO:0006351">
    <property type="term" value="P:DNA-templated transcription"/>
    <property type="evidence" value="ECO:0007669"/>
    <property type="project" value="InterPro"/>
</dbReference>
<feature type="transmembrane region" description="Helical" evidence="13">
    <location>
        <begin position="977"/>
        <end position="996"/>
    </location>
</feature>
<evidence type="ECO:0000313" key="16">
    <source>
        <dbReference type="Proteomes" id="UP001168146"/>
    </source>
</evidence>
<dbReference type="GO" id="GO:0003992">
    <property type="term" value="F:N2-acetyl-L-ornithine:2-oxoglutarate 5-aminotransferase activity"/>
    <property type="evidence" value="ECO:0007669"/>
    <property type="project" value="UniProtKB-EC"/>
</dbReference>
<feature type="domain" description="Zn(2)-C6 fungal-type" evidence="14">
    <location>
        <begin position="486"/>
        <end position="515"/>
    </location>
</feature>
<evidence type="ECO:0000256" key="12">
    <source>
        <dbReference type="SAM" id="MobiDB-lite"/>
    </source>
</evidence>
<dbReference type="Pfam" id="PF00202">
    <property type="entry name" value="Aminotran_3"/>
    <property type="match status" value="1"/>
</dbReference>
<evidence type="ECO:0000256" key="5">
    <source>
        <dbReference type="ARBA" id="ARBA00012919"/>
    </source>
</evidence>
<comment type="similarity">
    <text evidence="4">Belongs to the class-III pyridoxal-phosphate-dependent aminotransferase family.</text>
</comment>
<evidence type="ECO:0000256" key="8">
    <source>
        <dbReference type="ARBA" id="ARBA00022679"/>
    </source>
</evidence>
<dbReference type="GO" id="GO:0042802">
    <property type="term" value="F:identical protein binding"/>
    <property type="evidence" value="ECO:0007669"/>
    <property type="project" value="TreeGrafter"/>
</dbReference>
<dbReference type="GO" id="GO:0005759">
    <property type="term" value="C:mitochondrial matrix"/>
    <property type="evidence" value="ECO:0007669"/>
    <property type="project" value="TreeGrafter"/>
</dbReference>
<dbReference type="SMART" id="SM00066">
    <property type="entry name" value="GAL4"/>
    <property type="match status" value="1"/>
</dbReference>
<dbReference type="GO" id="GO:0003677">
    <property type="term" value="F:DNA binding"/>
    <property type="evidence" value="ECO:0007669"/>
    <property type="project" value="InterPro"/>
</dbReference>
<keyword evidence="13" id="KW-0472">Membrane</keyword>
<reference evidence="15" key="1">
    <citation type="submission" date="2021-12" db="EMBL/GenBank/DDBJ databases">
        <title>Black yeast isolated from Biological Soil Crust.</title>
        <authorList>
            <person name="Kurbessoian T."/>
        </authorList>
    </citation>
    <scope>NUCLEOTIDE SEQUENCE</scope>
    <source>
        <strain evidence="15">CCFEE 5208</strain>
    </source>
</reference>
<dbReference type="AlphaFoldDB" id="A0AAN6FJX6"/>
<evidence type="ECO:0000256" key="7">
    <source>
        <dbReference type="ARBA" id="ARBA00022605"/>
    </source>
</evidence>
<dbReference type="Gene3D" id="3.90.1150.10">
    <property type="entry name" value="Aspartate Aminotransferase, domain 1"/>
    <property type="match status" value="1"/>
</dbReference>
<dbReference type="SUPFAM" id="SSF53383">
    <property type="entry name" value="PLP-dependent transferases"/>
    <property type="match status" value="1"/>
</dbReference>
<feature type="region of interest" description="Disordered" evidence="12">
    <location>
        <begin position="453"/>
        <end position="480"/>
    </location>
</feature>
<dbReference type="GO" id="GO:0006526">
    <property type="term" value="P:L-arginine biosynthetic process"/>
    <property type="evidence" value="ECO:0007669"/>
    <property type="project" value="UniProtKB-ARBA"/>
</dbReference>
<dbReference type="PROSITE" id="PS00600">
    <property type="entry name" value="AA_TRANSFER_CLASS_3"/>
    <property type="match status" value="1"/>
</dbReference>
<dbReference type="SMART" id="SM00906">
    <property type="entry name" value="Fungal_trans"/>
    <property type="match status" value="1"/>
</dbReference>
<dbReference type="CDD" id="cd12148">
    <property type="entry name" value="fungal_TF_MHR"/>
    <property type="match status" value="1"/>
</dbReference>
<dbReference type="InterPro" id="IPR004636">
    <property type="entry name" value="AcOrn/SuccOrn_fam"/>
</dbReference>
<evidence type="ECO:0000256" key="9">
    <source>
        <dbReference type="ARBA" id="ARBA00022723"/>
    </source>
</evidence>
<gene>
    <name evidence="15" type="primary">ARG8_2</name>
    <name evidence="15" type="ORF">LTR82_009344</name>
</gene>
<keyword evidence="6 15" id="KW-0032">Aminotransferase</keyword>
<dbReference type="PROSITE" id="PS50048">
    <property type="entry name" value="ZN2_CY6_FUNGAL_2"/>
    <property type="match status" value="1"/>
</dbReference>
<dbReference type="InterPro" id="IPR036864">
    <property type="entry name" value="Zn2-C6_fun-type_DNA-bd_sf"/>
</dbReference>
<keyword evidence="11" id="KW-0539">Nucleus</keyword>
<dbReference type="Pfam" id="PF00172">
    <property type="entry name" value="Zn_clus"/>
    <property type="match status" value="1"/>
</dbReference>
<dbReference type="Gene3D" id="3.40.640.10">
    <property type="entry name" value="Type I PLP-dependent aspartate aminotransferase-like (Major domain)"/>
    <property type="match status" value="1"/>
</dbReference>
<keyword evidence="7" id="KW-0028">Amino-acid biosynthesis</keyword>
<keyword evidence="8 15" id="KW-0808">Transferase</keyword>
<dbReference type="InterPro" id="IPR015422">
    <property type="entry name" value="PyrdxlP-dep_Trfase_small"/>
</dbReference>
<dbReference type="Pfam" id="PF04082">
    <property type="entry name" value="Fungal_trans"/>
    <property type="match status" value="1"/>
</dbReference>
<feature type="compositionally biased region" description="Low complexity" evidence="12">
    <location>
        <begin position="457"/>
        <end position="468"/>
    </location>
</feature>
<sequence length="1130" mass="123628">MSLRTGSQRLTAVVRTQRQTATRAGRRTYASAATATSNLPAHVRQAIESEARLPNADPPSDSSTARMVHSQSPFMVPTYVKPPPMFEQGQGCYIWDIENRQYLDFTAGIAVNALGHCDPEMSKLLYQQSQTLVHSSNLYHNPWTGALSQLLIEKTRQAGGFNAGKVFICNSGSEANEAAIKFARKCGKTVQPDGSKHELVSFHNSFHGRTMGSLSATPNPKYQKPFAPMLPGFKYATYNDTDSINELVTENTCGVIIEPIQGEGGVNVANPDFLIALRKRCTEVGAVLIYDEIQCGLSRTGQMWAHCDLPAEAHPDILTTAKALGNGFPIGATLVTDEVSSKIVTGDHGTTFGGNPLGCRVAHYIVTRLSDPELQRGVVKKGARFREHMARIQQRFPSIVKEVRGRGLILGMQLAADPTPVVTAARERGLLIITCGTNTLRFVPPLIISEDEIDKGTPTTTAQTSTSSPPLPDVPRAAKRRKVTRACDRCKSRRRRCDGELPCAVCVASDAACRYEAVYTRGKVVEPRASGSLMAVDRIAATRQESREGGLTVSGMEDDPHAGAMAVVGGLEDAGEYAESSSTHAFLRRAWERFGHREGLGSADQQSHAEQSASIFTFGDRRLPPLGDAAVVMPTAEEGEALLAVYFDFAMPCYRYLHRPTVAKVFAETQHLPAGLSGRPRDATTTISSRAVVWMLLATASLFKATERLAASEQLAETYYAAAVGALSRETGRARLESVQARLAVCLYLLHTGRPNEAWHNLGTTVQLVFALGLHRTRGDPVTEDVVAQECRKRTFWAVATLDTYMSVMLGRPALIDDREVNQRYPQALDDDEMTGGASSELVGDRIIQASIYHVKLARIAKRAAQVQSSTQTQTFLQKVKTASAVMEELAIWQKSLPVILSGVVHPSSLIPIFRRQTMVLRLAHAHATMLVTRPLLLVESVAAASLQPCISACLEGAAETLQMLSGSRSEFTTFSAFWFTQYVAFNAVSIAYVWLIQRKRGRLLEVRAALSDDALLREAEAVQKHFAGAVELNAPSLRYNVVLEELRQELSRLSMKGISQKRSKLEQRPLDPGSASPLREELFEVTDADSATQARPVPVDPVMPPDGFSMDFPFEPDLWLQLDSFPFCE</sequence>
<dbReference type="HAMAP" id="MF_01107">
    <property type="entry name" value="ArgD_aminotrans_3"/>
    <property type="match status" value="1"/>
</dbReference>
<accession>A0AAN6FJX6</accession>
<comment type="cofactor">
    <cofactor evidence="1">
        <name>pyridoxal 5'-phosphate</name>
        <dbReference type="ChEBI" id="CHEBI:597326"/>
    </cofactor>
</comment>
<keyword evidence="9" id="KW-0479">Metal-binding</keyword>
<name>A0AAN6FJX6_9PEZI</name>
<dbReference type="InterPro" id="IPR007219">
    <property type="entry name" value="XnlR_reg_dom"/>
</dbReference>
<dbReference type="PANTHER" id="PTHR11986">
    <property type="entry name" value="AMINOTRANSFERASE CLASS III"/>
    <property type="match status" value="1"/>
</dbReference>
<dbReference type="GO" id="GO:0000981">
    <property type="term" value="F:DNA-binding transcription factor activity, RNA polymerase II-specific"/>
    <property type="evidence" value="ECO:0007669"/>
    <property type="project" value="InterPro"/>
</dbReference>
<evidence type="ECO:0000313" key="15">
    <source>
        <dbReference type="EMBL" id="KAK0319639.1"/>
    </source>
</evidence>
<dbReference type="NCBIfam" id="NF002325">
    <property type="entry name" value="PRK01278.1"/>
    <property type="match status" value="1"/>
</dbReference>
<keyword evidence="13" id="KW-0812">Transmembrane</keyword>
<dbReference type="InterPro" id="IPR001138">
    <property type="entry name" value="Zn2Cys6_DnaBD"/>
</dbReference>
<evidence type="ECO:0000256" key="3">
    <source>
        <dbReference type="ARBA" id="ARBA00005024"/>
    </source>
</evidence>
<organism evidence="15 16">
    <name type="scientific">Friedmanniomyces endolithicus</name>
    <dbReference type="NCBI Taxonomy" id="329885"/>
    <lineage>
        <taxon>Eukaryota</taxon>
        <taxon>Fungi</taxon>
        <taxon>Dikarya</taxon>
        <taxon>Ascomycota</taxon>
        <taxon>Pezizomycotina</taxon>
        <taxon>Dothideomycetes</taxon>
        <taxon>Dothideomycetidae</taxon>
        <taxon>Mycosphaerellales</taxon>
        <taxon>Teratosphaeriaceae</taxon>
        <taxon>Friedmanniomyces</taxon>
    </lineage>
</organism>
<evidence type="ECO:0000256" key="6">
    <source>
        <dbReference type="ARBA" id="ARBA00022576"/>
    </source>
</evidence>
<keyword evidence="13" id="KW-1133">Transmembrane helix</keyword>
<protein>
    <recommendedName>
        <fullName evidence="5">acetylornithine transaminase</fullName>
        <ecNumber evidence="5">2.6.1.11</ecNumber>
    </recommendedName>
</protein>
<dbReference type="CDD" id="cd00067">
    <property type="entry name" value="GAL4"/>
    <property type="match status" value="1"/>
</dbReference>
<evidence type="ECO:0000256" key="4">
    <source>
        <dbReference type="ARBA" id="ARBA00008954"/>
    </source>
</evidence>
<dbReference type="PANTHER" id="PTHR11986:SF79">
    <property type="entry name" value="ACETYLORNITHINE AMINOTRANSFERASE, MITOCHONDRIAL"/>
    <property type="match status" value="1"/>
</dbReference>
<evidence type="ECO:0000256" key="11">
    <source>
        <dbReference type="ARBA" id="ARBA00023242"/>
    </source>
</evidence>
<evidence type="ECO:0000256" key="2">
    <source>
        <dbReference type="ARBA" id="ARBA00004173"/>
    </source>
</evidence>
<dbReference type="EMBL" id="JASUXU010000029">
    <property type="protein sequence ID" value="KAK0319639.1"/>
    <property type="molecule type" value="Genomic_DNA"/>
</dbReference>
<dbReference type="PROSITE" id="PS00463">
    <property type="entry name" value="ZN2_CY6_FUNGAL_1"/>
    <property type="match status" value="1"/>
</dbReference>
<evidence type="ECO:0000259" key="14">
    <source>
        <dbReference type="PROSITE" id="PS50048"/>
    </source>
</evidence>
<dbReference type="InterPro" id="IPR049704">
    <property type="entry name" value="Aminotrans_3_PPA_site"/>
</dbReference>
<comment type="caution">
    <text evidence="15">The sequence shown here is derived from an EMBL/GenBank/DDBJ whole genome shotgun (WGS) entry which is preliminary data.</text>
</comment>